<feature type="transmembrane region" description="Helical" evidence="1">
    <location>
        <begin position="12"/>
        <end position="30"/>
    </location>
</feature>
<sequence length="120" mass="13377">MKGSWDSAAIKSVFYTGLLLLLGIATQRLGDFTSPIEIVRMFITVALLSAFYLAFSVAGWLAIGLPVHWLCSRYTNGHLVYYATLPAILLTLTFIFNGPWLLPGCALLQACLFRYYLHRG</sequence>
<evidence type="ECO:0000256" key="1">
    <source>
        <dbReference type="SAM" id="Phobius"/>
    </source>
</evidence>
<proteinExistence type="predicted"/>
<evidence type="ECO:0000313" key="2">
    <source>
        <dbReference type="EMBL" id="RZM84884.1"/>
    </source>
</evidence>
<reference evidence="2 3" key="1">
    <citation type="submission" date="2018-01" db="EMBL/GenBank/DDBJ databases">
        <title>Co-occurrence of chitin degradation, pigmentation and bioactivity in marine Pseudoalteromonas.</title>
        <authorList>
            <person name="Paulsen S."/>
            <person name="Gram L."/>
            <person name="Machado H."/>
        </authorList>
    </citation>
    <scope>NUCLEOTIDE SEQUENCE [LARGE SCALE GENOMIC DNA]</scope>
    <source>
        <strain evidence="2 3">S1946</strain>
    </source>
</reference>
<organism evidence="2 3">
    <name type="scientific">Pseudoalteromonas rubra</name>
    <dbReference type="NCBI Taxonomy" id="43658"/>
    <lineage>
        <taxon>Bacteria</taxon>
        <taxon>Pseudomonadati</taxon>
        <taxon>Pseudomonadota</taxon>
        <taxon>Gammaproteobacteria</taxon>
        <taxon>Alteromonadales</taxon>
        <taxon>Pseudoalteromonadaceae</taxon>
        <taxon>Pseudoalteromonas</taxon>
    </lineage>
</organism>
<feature type="transmembrane region" description="Helical" evidence="1">
    <location>
        <begin position="79"/>
        <end position="95"/>
    </location>
</feature>
<dbReference type="Proteomes" id="UP000292345">
    <property type="component" value="Unassembled WGS sequence"/>
</dbReference>
<dbReference type="RefSeq" id="WP_130243958.1">
    <property type="nucleotide sequence ID" value="NZ_PPUZ01000004.1"/>
</dbReference>
<name>A0A4Q7EN53_9GAMM</name>
<evidence type="ECO:0000313" key="3">
    <source>
        <dbReference type="Proteomes" id="UP000292345"/>
    </source>
</evidence>
<gene>
    <name evidence="2" type="ORF">C3B51_01800</name>
</gene>
<dbReference type="AlphaFoldDB" id="A0A4Q7EN53"/>
<keyword evidence="1" id="KW-0472">Membrane</keyword>
<protein>
    <submittedName>
        <fullName evidence="2">Uncharacterized protein</fullName>
    </submittedName>
</protein>
<dbReference type="EMBL" id="PPUZ01000004">
    <property type="protein sequence ID" value="RZM84884.1"/>
    <property type="molecule type" value="Genomic_DNA"/>
</dbReference>
<accession>A0A4Q7EN53</accession>
<keyword evidence="1" id="KW-1133">Transmembrane helix</keyword>
<keyword evidence="1" id="KW-0812">Transmembrane</keyword>
<feature type="transmembrane region" description="Helical" evidence="1">
    <location>
        <begin position="42"/>
        <end position="67"/>
    </location>
</feature>
<comment type="caution">
    <text evidence="2">The sequence shown here is derived from an EMBL/GenBank/DDBJ whole genome shotgun (WGS) entry which is preliminary data.</text>
</comment>